<protein>
    <recommendedName>
        <fullName evidence="3">Glycosyl transferase family 1 domain-containing protein</fullName>
    </recommendedName>
</protein>
<feature type="domain" description="Glycosyl transferase family 1" evidence="3">
    <location>
        <begin position="210"/>
        <end position="365"/>
    </location>
</feature>
<reference evidence="4 5" key="1">
    <citation type="submission" date="2014-09" db="EMBL/GenBank/DDBJ databases">
        <authorList>
            <person name="McGinnis J.M."/>
            <person name="Wolfgang W.J."/>
        </authorList>
    </citation>
    <scope>NUCLEOTIDE SEQUENCE [LARGE SCALE GENOMIC DNA]</scope>
    <source>
        <strain evidence="4 5">5503</strain>
    </source>
</reference>
<dbReference type="EMBL" id="JRKQ01000045">
    <property type="protein sequence ID" value="KGJ22153.1"/>
    <property type="molecule type" value="Genomic_DNA"/>
</dbReference>
<reference evidence="4 5" key="2">
    <citation type="submission" date="2014-10" db="EMBL/GenBank/DDBJ databases">
        <title>Paracoccus sanguinis sp. nov., isolated from clinical specimens of New York State patients.</title>
        <authorList>
            <person name="Mingle L.A."/>
            <person name="Cole J.A."/>
            <person name="Lapierre P."/>
            <person name="Musser K.A."/>
        </authorList>
    </citation>
    <scope>NUCLEOTIDE SEQUENCE [LARGE SCALE GENOMIC DNA]</scope>
    <source>
        <strain evidence="4 5">5503</strain>
    </source>
</reference>
<evidence type="ECO:0000313" key="4">
    <source>
        <dbReference type="EMBL" id="KGJ22153.1"/>
    </source>
</evidence>
<dbReference type="PANTHER" id="PTHR12526">
    <property type="entry name" value="GLYCOSYLTRANSFERASE"/>
    <property type="match status" value="1"/>
</dbReference>
<dbReference type="AlphaFoldDB" id="A0A099GJ23"/>
<gene>
    <name evidence="4" type="ORF">IX56_09725</name>
</gene>
<dbReference type="Proteomes" id="UP000029858">
    <property type="component" value="Unassembled WGS sequence"/>
</dbReference>
<keyword evidence="1" id="KW-0328">Glycosyltransferase</keyword>
<evidence type="ECO:0000313" key="5">
    <source>
        <dbReference type="Proteomes" id="UP000029858"/>
    </source>
</evidence>
<dbReference type="Gene3D" id="3.40.50.2000">
    <property type="entry name" value="Glycogen Phosphorylase B"/>
    <property type="match status" value="1"/>
</dbReference>
<evidence type="ECO:0000256" key="2">
    <source>
        <dbReference type="ARBA" id="ARBA00022679"/>
    </source>
</evidence>
<comment type="caution">
    <text evidence="4">The sequence shown here is derived from an EMBL/GenBank/DDBJ whole genome shotgun (WGS) entry which is preliminary data.</text>
</comment>
<name>A0A099GJ23_9RHOB</name>
<keyword evidence="2" id="KW-0808">Transferase</keyword>
<evidence type="ECO:0000259" key="3">
    <source>
        <dbReference type="Pfam" id="PF00534"/>
    </source>
</evidence>
<accession>A0A099GJ23</accession>
<dbReference type="Pfam" id="PF00534">
    <property type="entry name" value="Glycos_transf_1"/>
    <property type="match status" value="1"/>
</dbReference>
<sequence length="400" mass="44278">MRSNSGDPMTDSPPRLLVISSAPGQATGAGIRLDQKFAEGMGHYARAWRGRTRCLLREDAKPLPFSAVFDPESLPFEIALRPRGHRISSADLEDADVVLCSGDNQDYLHVAELCRAAGTALFYIIEYIPETRRQIVRLDPGRSALQKLKSILHIQYHESRRRRAFRRATGLQANGYPAAARYSRDNPNTLLYLDNRIGPDLLATDAEMAERERRLIRGEPLRLIHSGRLEPMKGSQDLIAVARSLRARGVGFVLDIFGTGSLEGAIRDEARREGLAEQVRLHGVVDFAHELVPFARMNSDIYLSCHRQSDPSCTYIENMGCGLAVAGYDNRMWQALARESDAGWVAPLGNAEALASRIAEAGQDRAALFGHCSRALDFARAHVFGVEFDKRIAQMQAAVG</sequence>
<evidence type="ECO:0000256" key="1">
    <source>
        <dbReference type="ARBA" id="ARBA00022676"/>
    </source>
</evidence>
<organism evidence="4 5">
    <name type="scientific">Paracoccus sanguinis</name>
    <dbReference type="NCBI Taxonomy" id="1545044"/>
    <lineage>
        <taxon>Bacteria</taxon>
        <taxon>Pseudomonadati</taxon>
        <taxon>Pseudomonadota</taxon>
        <taxon>Alphaproteobacteria</taxon>
        <taxon>Rhodobacterales</taxon>
        <taxon>Paracoccaceae</taxon>
        <taxon>Paracoccus</taxon>
    </lineage>
</organism>
<dbReference type="GO" id="GO:0016757">
    <property type="term" value="F:glycosyltransferase activity"/>
    <property type="evidence" value="ECO:0007669"/>
    <property type="project" value="UniProtKB-KW"/>
</dbReference>
<proteinExistence type="predicted"/>
<dbReference type="SUPFAM" id="SSF53756">
    <property type="entry name" value="UDP-Glycosyltransferase/glycogen phosphorylase"/>
    <property type="match status" value="1"/>
</dbReference>
<dbReference type="PANTHER" id="PTHR12526:SF510">
    <property type="entry name" value="D-INOSITOL 3-PHOSPHATE GLYCOSYLTRANSFERASE"/>
    <property type="match status" value="1"/>
</dbReference>
<dbReference type="InterPro" id="IPR001296">
    <property type="entry name" value="Glyco_trans_1"/>
</dbReference>